<dbReference type="InterPro" id="IPR001584">
    <property type="entry name" value="Integrase_cat-core"/>
</dbReference>
<dbReference type="Pfam" id="PF13683">
    <property type="entry name" value="rve_3"/>
    <property type="match status" value="1"/>
</dbReference>
<organism evidence="3 4">
    <name type="scientific">Kutzneria viridogrisea</name>
    <dbReference type="NCBI Taxonomy" id="47990"/>
    <lineage>
        <taxon>Bacteria</taxon>
        <taxon>Bacillati</taxon>
        <taxon>Actinomycetota</taxon>
        <taxon>Actinomycetes</taxon>
        <taxon>Pseudonocardiales</taxon>
        <taxon>Pseudonocardiaceae</taxon>
        <taxon>Kutzneria</taxon>
    </lineage>
</organism>
<keyword evidence="4" id="KW-1185">Reference proteome</keyword>
<evidence type="ECO:0000256" key="1">
    <source>
        <dbReference type="SAM" id="MobiDB-lite"/>
    </source>
</evidence>
<dbReference type="Proteomes" id="UP000517916">
    <property type="component" value="Unassembled WGS sequence"/>
</dbReference>
<accession>A0ABR6BA96</accession>
<sequence>MIVDVSLRLPYLIFIRFLGWLLLFGRSSASKDVELLVLRHEVAVLRRATPKPHLDWADRTVLAALTRLLPTVLRRHRLVTPGTILRWHRRLVAKKWTYPNRSGRPPVDDTIAALIVRMANENQTWGYRRIQGELLKLGHRVGASTIRRILTRCRIPPAPSRYTDTTWRQFLRTQASTMLAVDFFHVDCAVTLKRIYVFFVLEVGSRYVHILGMVTNPDGAWTTQQARNLLMDLGDRAAHFRFLIRDRADQFTASFDAVLADAGIQVVKIPPRCPRANYFAERFVLTARTELTDRMLVFGERHLRTVLAEYAAHYNGRRPHRGRQLSPPRSQQPTPNLNHERIKRRQVLGGLINEYERAA</sequence>
<comment type="caution">
    <text evidence="3">The sequence shown here is derived from an EMBL/GenBank/DDBJ whole genome shotgun (WGS) entry which is preliminary data.</text>
</comment>
<evidence type="ECO:0000259" key="2">
    <source>
        <dbReference type="PROSITE" id="PS50994"/>
    </source>
</evidence>
<dbReference type="Pfam" id="PF13565">
    <property type="entry name" value="HTH_32"/>
    <property type="match status" value="1"/>
</dbReference>
<evidence type="ECO:0000313" key="4">
    <source>
        <dbReference type="Proteomes" id="UP000517916"/>
    </source>
</evidence>
<dbReference type="EMBL" id="JACJID010000001">
    <property type="protein sequence ID" value="MBA8923661.1"/>
    <property type="molecule type" value="Genomic_DNA"/>
</dbReference>
<dbReference type="InterPro" id="IPR012337">
    <property type="entry name" value="RNaseH-like_sf"/>
</dbReference>
<proteinExistence type="predicted"/>
<dbReference type="RefSeq" id="WP_318295911.1">
    <property type="nucleotide sequence ID" value="NZ_BAAABQ010000062.1"/>
</dbReference>
<reference evidence="3 4" key="1">
    <citation type="submission" date="2020-08" db="EMBL/GenBank/DDBJ databases">
        <title>Genomic Encyclopedia of Archaeal and Bacterial Type Strains, Phase II (KMG-II): from individual species to whole genera.</title>
        <authorList>
            <person name="Goeker M."/>
        </authorList>
    </citation>
    <scope>NUCLEOTIDE SEQUENCE [LARGE SCALE GENOMIC DNA]</scope>
    <source>
        <strain evidence="3 4">DSM 43850</strain>
    </source>
</reference>
<name>A0ABR6BA96_9PSEU</name>
<feature type="compositionally biased region" description="Polar residues" evidence="1">
    <location>
        <begin position="327"/>
        <end position="337"/>
    </location>
</feature>
<gene>
    <name evidence="3" type="ORF">BC739_000858</name>
</gene>
<dbReference type="Gene3D" id="3.30.420.10">
    <property type="entry name" value="Ribonuclease H-like superfamily/Ribonuclease H"/>
    <property type="match status" value="1"/>
</dbReference>
<dbReference type="InterPro" id="IPR036397">
    <property type="entry name" value="RNaseH_sf"/>
</dbReference>
<dbReference type="SUPFAM" id="SSF53098">
    <property type="entry name" value="Ribonuclease H-like"/>
    <property type="match status" value="1"/>
</dbReference>
<feature type="domain" description="Integrase catalytic" evidence="2">
    <location>
        <begin position="155"/>
        <end position="335"/>
    </location>
</feature>
<dbReference type="PROSITE" id="PS50994">
    <property type="entry name" value="INTEGRASE"/>
    <property type="match status" value="1"/>
</dbReference>
<feature type="region of interest" description="Disordered" evidence="1">
    <location>
        <begin position="317"/>
        <end position="340"/>
    </location>
</feature>
<protein>
    <submittedName>
        <fullName evidence="3">Transposase InsO family protein</fullName>
    </submittedName>
</protein>
<evidence type="ECO:0000313" key="3">
    <source>
        <dbReference type="EMBL" id="MBA8923661.1"/>
    </source>
</evidence>